<dbReference type="InterPro" id="IPR041232">
    <property type="entry name" value="NPL"/>
</dbReference>
<evidence type="ECO:0000259" key="1">
    <source>
        <dbReference type="Pfam" id="PF17800"/>
    </source>
</evidence>
<evidence type="ECO:0000313" key="2">
    <source>
        <dbReference type="EMBL" id="KAJ0982002.1"/>
    </source>
</evidence>
<keyword evidence="3" id="KW-1185">Reference proteome</keyword>
<feature type="domain" description="Nucleoplasmin-like" evidence="1">
    <location>
        <begin position="3"/>
        <end position="94"/>
    </location>
</feature>
<gene>
    <name evidence="2" type="ORF">J5N97_010257</name>
</gene>
<evidence type="ECO:0000313" key="3">
    <source>
        <dbReference type="Proteomes" id="UP001085076"/>
    </source>
</evidence>
<protein>
    <recommendedName>
        <fullName evidence="1">Nucleoplasmin-like domain-containing protein</fullName>
    </recommendedName>
</protein>
<dbReference type="AlphaFoldDB" id="A0A9D5D0B7"/>
<organism evidence="2 3">
    <name type="scientific">Dioscorea zingiberensis</name>
    <dbReference type="NCBI Taxonomy" id="325984"/>
    <lineage>
        <taxon>Eukaryota</taxon>
        <taxon>Viridiplantae</taxon>
        <taxon>Streptophyta</taxon>
        <taxon>Embryophyta</taxon>
        <taxon>Tracheophyta</taxon>
        <taxon>Spermatophyta</taxon>
        <taxon>Magnoliopsida</taxon>
        <taxon>Liliopsida</taxon>
        <taxon>Dioscoreales</taxon>
        <taxon>Dioscoreaceae</taxon>
        <taxon>Dioscorea</taxon>
    </lineage>
</organism>
<dbReference type="Proteomes" id="UP001085076">
    <property type="component" value="Miscellaneous, Linkage group lg02"/>
</dbReference>
<accession>A0A9D5D0B7</accession>
<name>A0A9D5D0B7_9LILI</name>
<reference evidence="2" key="2">
    <citation type="journal article" date="2022" name="Hortic Res">
        <title>The genome of Dioscorea zingiberensis sheds light on the biosynthesis, origin and evolution of the medicinally important diosgenin saponins.</title>
        <authorList>
            <person name="Li Y."/>
            <person name="Tan C."/>
            <person name="Li Z."/>
            <person name="Guo J."/>
            <person name="Li S."/>
            <person name="Chen X."/>
            <person name="Wang C."/>
            <person name="Dai X."/>
            <person name="Yang H."/>
            <person name="Song W."/>
            <person name="Hou L."/>
            <person name="Xu J."/>
            <person name="Tong Z."/>
            <person name="Xu A."/>
            <person name="Yuan X."/>
            <person name="Wang W."/>
            <person name="Yang Q."/>
            <person name="Chen L."/>
            <person name="Sun Z."/>
            <person name="Wang K."/>
            <person name="Pan B."/>
            <person name="Chen J."/>
            <person name="Bao Y."/>
            <person name="Liu F."/>
            <person name="Qi X."/>
            <person name="Gang D.R."/>
            <person name="Wen J."/>
            <person name="Li J."/>
        </authorList>
    </citation>
    <scope>NUCLEOTIDE SEQUENCE</scope>
    <source>
        <strain evidence="2">Dzin_1.0</strain>
    </source>
</reference>
<sequence length="121" mass="13552">MAFWGVFLEPQKPYIHTYDDKRGRLQITQATLEVHNASDRSVVRCNVGGKSPILLCSLIPNISESCSLELEIEKHRDMVFLVLGANRVYLSGYFLLKESEDVYESDDASSSLVVTPGQITT</sequence>
<dbReference type="Pfam" id="PF17800">
    <property type="entry name" value="NPL"/>
    <property type="match status" value="1"/>
</dbReference>
<dbReference type="Gene3D" id="2.60.120.340">
    <property type="entry name" value="Nucleoplasmin core domain"/>
    <property type="match status" value="1"/>
</dbReference>
<comment type="caution">
    <text evidence="2">The sequence shown here is derived from an EMBL/GenBank/DDBJ whole genome shotgun (WGS) entry which is preliminary data.</text>
</comment>
<proteinExistence type="predicted"/>
<dbReference type="EMBL" id="JAGGNH010000002">
    <property type="protein sequence ID" value="KAJ0982002.1"/>
    <property type="molecule type" value="Genomic_DNA"/>
</dbReference>
<dbReference type="OrthoDB" id="1902587at2759"/>
<reference evidence="2" key="1">
    <citation type="submission" date="2021-03" db="EMBL/GenBank/DDBJ databases">
        <authorList>
            <person name="Li Z."/>
            <person name="Yang C."/>
        </authorList>
    </citation>
    <scope>NUCLEOTIDE SEQUENCE</scope>
    <source>
        <strain evidence="2">Dzin_1.0</strain>
        <tissue evidence="2">Leaf</tissue>
    </source>
</reference>